<dbReference type="AlphaFoldDB" id="A0AAE1GXC6"/>
<comment type="caution">
    <text evidence="5">The sequence shown here is derived from an EMBL/GenBank/DDBJ whole genome shotgun (WGS) entry which is preliminary data.</text>
</comment>
<name>A0AAE1GXC6_9NEOP</name>
<dbReference type="PROSITE" id="PS50102">
    <property type="entry name" value="RRM"/>
    <property type="match status" value="1"/>
</dbReference>
<dbReference type="InterPro" id="IPR035979">
    <property type="entry name" value="RBD_domain_sf"/>
</dbReference>
<dbReference type="SMART" id="SM00360">
    <property type="entry name" value="RRM"/>
    <property type="match status" value="2"/>
</dbReference>
<accession>A0AAE1GXC6</accession>
<dbReference type="PANTHER" id="PTHR24012">
    <property type="entry name" value="RNA BINDING PROTEIN"/>
    <property type="match status" value="1"/>
</dbReference>
<dbReference type="InterPro" id="IPR000504">
    <property type="entry name" value="RRM_dom"/>
</dbReference>
<evidence type="ECO:0000313" key="5">
    <source>
        <dbReference type="EMBL" id="KAK3910742.1"/>
    </source>
</evidence>
<evidence type="ECO:0000256" key="2">
    <source>
        <dbReference type="ARBA" id="ARBA00022884"/>
    </source>
</evidence>
<feature type="domain" description="RRM" evidence="4">
    <location>
        <begin position="5"/>
        <end position="75"/>
    </location>
</feature>
<evidence type="ECO:0000259" key="4">
    <source>
        <dbReference type="PROSITE" id="PS50102"/>
    </source>
</evidence>
<reference evidence="5" key="1">
    <citation type="submission" date="2021-07" db="EMBL/GenBank/DDBJ databases">
        <authorList>
            <person name="Catto M.A."/>
            <person name="Jacobson A."/>
            <person name="Kennedy G."/>
            <person name="Labadie P."/>
            <person name="Hunt B.G."/>
            <person name="Srinivasan R."/>
        </authorList>
    </citation>
    <scope>NUCLEOTIDE SEQUENCE</scope>
    <source>
        <strain evidence="5">PL_HMW_Pooled</strain>
        <tissue evidence="5">Head</tissue>
    </source>
</reference>
<evidence type="ECO:0000256" key="1">
    <source>
        <dbReference type="ARBA" id="ARBA00022737"/>
    </source>
</evidence>
<dbReference type="GO" id="GO:0003723">
    <property type="term" value="F:RNA binding"/>
    <property type="evidence" value="ECO:0007669"/>
    <property type="project" value="UniProtKB-UniRule"/>
</dbReference>
<keyword evidence="2 3" id="KW-0694">RNA-binding</keyword>
<protein>
    <submittedName>
        <fullName evidence="5">Polypyrimidine tract-binding protein 1</fullName>
    </submittedName>
</protein>
<dbReference type="CDD" id="cd00590">
    <property type="entry name" value="RRM_SF"/>
    <property type="match status" value="1"/>
</dbReference>
<dbReference type="EMBL" id="JAHWGI010000195">
    <property type="protein sequence ID" value="KAK3910742.1"/>
    <property type="molecule type" value="Genomic_DNA"/>
</dbReference>
<reference evidence="5" key="2">
    <citation type="journal article" date="2023" name="BMC Genomics">
        <title>Pest status, molecular evolution, and epigenetic factors derived from the genome assembly of Frankliniella fusca, a thysanopteran phytovirus vector.</title>
        <authorList>
            <person name="Catto M.A."/>
            <person name="Labadie P.E."/>
            <person name="Jacobson A.L."/>
            <person name="Kennedy G.G."/>
            <person name="Srinivasan R."/>
            <person name="Hunt B.G."/>
        </authorList>
    </citation>
    <scope>NUCLEOTIDE SEQUENCE</scope>
    <source>
        <strain evidence="5">PL_HMW_Pooled</strain>
    </source>
</reference>
<evidence type="ECO:0000313" key="6">
    <source>
        <dbReference type="Proteomes" id="UP001219518"/>
    </source>
</evidence>
<keyword evidence="1" id="KW-0677">Repeat</keyword>
<sequence length="202" mass="22952">MEASTCIYVSNLPNDITTTELFKLFDLYGDIQTIKIVTNHAHIEMKSMNDALNAIAKLNKIPWRGNSINVTSSRFQKIILSKQDLLENKGASYVNMSYTNLKKRINRSANLAPTKTIYVANILTTYPDQKLIKLFEDNKIHVHGMTTKQSSTTKCAFIKFQTIDQAINALVTMHNIEIADWHRLYCSIGERESQAACRHQVA</sequence>
<dbReference type="InterPro" id="IPR012677">
    <property type="entry name" value="Nucleotide-bd_a/b_plait_sf"/>
</dbReference>
<evidence type="ECO:0000256" key="3">
    <source>
        <dbReference type="PROSITE-ProRule" id="PRU00176"/>
    </source>
</evidence>
<proteinExistence type="predicted"/>
<gene>
    <name evidence="5" type="ORF">KUF71_004230</name>
</gene>
<dbReference type="Gene3D" id="3.30.70.330">
    <property type="match status" value="2"/>
</dbReference>
<dbReference type="Proteomes" id="UP001219518">
    <property type="component" value="Unassembled WGS sequence"/>
</dbReference>
<dbReference type="Pfam" id="PF00076">
    <property type="entry name" value="RRM_1"/>
    <property type="match status" value="1"/>
</dbReference>
<keyword evidence="6" id="KW-1185">Reference proteome</keyword>
<dbReference type="SUPFAM" id="SSF54928">
    <property type="entry name" value="RNA-binding domain, RBD"/>
    <property type="match status" value="1"/>
</dbReference>
<organism evidence="5 6">
    <name type="scientific">Frankliniella fusca</name>
    <dbReference type="NCBI Taxonomy" id="407009"/>
    <lineage>
        <taxon>Eukaryota</taxon>
        <taxon>Metazoa</taxon>
        <taxon>Ecdysozoa</taxon>
        <taxon>Arthropoda</taxon>
        <taxon>Hexapoda</taxon>
        <taxon>Insecta</taxon>
        <taxon>Pterygota</taxon>
        <taxon>Neoptera</taxon>
        <taxon>Paraneoptera</taxon>
        <taxon>Thysanoptera</taxon>
        <taxon>Terebrantia</taxon>
        <taxon>Thripoidea</taxon>
        <taxon>Thripidae</taxon>
        <taxon>Frankliniella</taxon>
    </lineage>
</organism>